<accession>A1K5L1</accession>
<dbReference type="HOGENOM" id="CLU_056776_3_3_4"/>
<evidence type="ECO:0000313" key="5">
    <source>
        <dbReference type="EMBL" id="CAL94116.1"/>
    </source>
</evidence>
<name>A1K5L1_AZOSB</name>
<dbReference type="PANTHER" id="PTHR46648">
    <property type="entry name" value="HIT FAMILY PROTEIN 1"/>
    <property type="match status" value="1"/>
</dbReference>
<dbReference type="EC" id="3.6.1.17" evidence="5"/>
<dbReference type="SUPFAM" id="SSF54197">
    <property type="entry name" value="HIT-like"/>
    <property type="match status" value="1"/>
</dbReference>
<dbReference type="CDD" id="cd01277">
    <property type="entry name" value="HINT_subgroup"/>
    <property type="match status" value="1"/>
</dbReference>
<evidence type="ECO:0000256" key="3">
    <source>
        <dbReference type="PROSITE-ProRule" id="PRU00464"/>
    </source>
</evidence>
<dbReference type="Proteomes" id="UP000002588">
    <property type="component" value="Chromosome"/>
</dbReference>
<organism evidence="5 6">
    <name type="scientific">Azoarcus sp. (strain BH72)</name>
    <dbReference type="NCBI Taxonomy" id="418699"/>
    <lineage>
        <taxon>Bacteria</taxon>
        <taxon>Pseudomonadati</taxon>
        <taxon>Pseudomonadota</taxon>
        <taxon>Betaproteobacteria</taxon>
        <taxon>Rhodocyclales</taxon>
        <taxon>Zoogloeaceae</taxon>
        <taxon>Azoarcus</taxon>
    </lineage>
</organism>
<evidence type="ECO:0000256" key="1">
    <source>
        <dbReference type="PIRSR" id="PIRSR601310-1"/>
    </source>
</evidence>
<dbReference type="GO" id="GO:0004081">
    <property type="term" value="F:bis(5'-nucleosyl)-tetraphosphatase (asymmetrical) activity"/>
    <property type="evidence" value="ECO:0007669"/>
    <property type="project" value="UniProtKB-EC"/>
</dbReference>
<proteinExistence type="predicted"/>
<dbReference type="InterPro" id="IPR011146">
    <property type="entry name" value="HIT-like"/>
</dbReference>
<dbReference type="PROSITE" id="PS51084">
    <property type="entry name" value="HIT_2"/>
    <property type="match status" value="1"/>
</dbReference>
<dbReference type="InterPro" id="IPR039384">
    <property type="entry name" value="HINT"/>
</dbReference>
<dbReference type="PRINTS" id="PR00332">
    <property type="entry name" value="HISTRIAD"/>
</dbReference>
<dbReference type="InterPro" id="IPR001310">
    <property type="entry name" value="Histidine_triad_HIT"/>
</dbReference>
<gene>
    <name evidence="5" type="ordered locus">azo1499</name>
</gene>
<feature type="domain" description="HIT" evidence="4">
    <location>
        <begin position="8"/>
        <end position="116"/>
    </location>
</feature>
<keyword evidence="6" id="KW-1185">Reference proteome</keyword>
<dbReference type="AlphaFoldDB" id="A1K5L1"/>
<evidence type="ECO:0000313" key="6">
    <source>
        <dbReference type="Proteomes" id="UP000002588"/>
    </source>
</evidence>
<feature type="active site" description="Tele-AMP-histidine intermediate" evidence="1">
    <location>
        <position position="102"/>
    </location>
</feature>
<dbReference type="EMBL" id="AM406670">
    <property type="protein sequence ID" value="CAL94116.1"/>
    <property type="molecule type" value="Genomic_DNA"/>
</dbReference>
<evidence type="ECO:0000256" key="2">
    <source>
        <dbReference type="PIRSR" id="PIRSR601310-3"/>
    </source>
</evidence>
<dbReference type="Gene3D" id="3.30.428.10">
    <property type="entry name" value="HIT-like"/>
    <property type="match status" value="1"/>
</dbReference>
<sequence>MSYDNNNVFARILRGELPCQKLYEDDATFAFLDIMPQSDGHSLVLPKEPAAVLADLSPAALQATMLTTQKLARAVQQATGAPGLRIAQFNGAVAGQTVPHVHFHIIPCYPQQELRAHARESADPAALAAMREKVVAALAALG</sequence>
<evidence type="ECO:0000259" key="4">
    <source>
        <dbReference type="PROSITE" id="PS51084"/>
    </source>
</evidence>
<protein>
    <submittedName>
        <fullName evidence="5">Probable HIT family protein</fullName>
        <ecNumber evidence="5">3.6.1.17</ecNumber>
    </submittedName>
</protein>
<dbReference type="STRING" id="62928.azo1499"/>
<dbReference type="PANTHER" id="PTHR46648:SF1">
    <property type="entry name" value="ADENOSINE 5'-MONOPHOSPHORAMIDASE HNT1"/>
    <property type="match status" value="1"/>
</dbReference>
<dbReference type="eggNOG" id="COG0537">
    <property type="taxonomic scope" value="Bacteria"/>
</dbReference>
<dbReference type="KEGG" id="azo:azo1499"/>
<reference evidence="5 6" key="1">
    <citation type="journal article" date="2006" name="Nat. Biotechnol.">
        <title>Complete genome of the mutualistic, N2-fixing grass endophyte Azoarcus sp. strain BH72.</title>
        <authorList>
            <person name="Krause A."/>
            <person name="Ramakumar A."/>
            <person name="Bartels D."/>
            <person name="Battistoni F."/>
            <person name="Bekel T."/>
            <person name="Boch J."/>
            <person name="Boehm M."/>
            <person name="Friedrich F."/>
            <person name="Hurek T."/>
            <person name="Krause L."/>
            <person name="Linke B."/>
            <person name="McHardy A.C."/>
            <person name="Sarkar A."/>
            <person name="Schneiker S."/>
            <person name="Syed A.A."/>
            <person name="Thauer R."/>
            <person name="Vorhoelter F.-J."/>
            <person name="Weidner S."/>
            <person name="Puehler A."/>
            <person name="Reinhold-Hurek B."/>
            <person name="Kaiser O."/>
            <person name="Goesmann A."/>
        </authorList>
    </citation>
    <scope>NUCLEOTIDE SEQUENCE [LARGE SCALE GENOMIC DNA]</scope>
    <source>
        <strain evidence="5 6">BH72</strain>
    </source>
</reference>
<keyword evidence="5" id="KW-0378">Hydrolase</keyword>
<dbReference type="Pfam" id="PF01230">
    <property type="entry name" value="HIT"/>
    <property type="match status" value="1"/>
</dbReference>
<dbReference type="GO" id="GO:0009117">
    <property type="term" value="P:nucleotide metabolic process"/>
    <property type="evidence" value="ECO:0007669"/>
    <property type="project" value="TreeGrafter"/>
</dbReference>
<feature type="short sequence motif" description="Histidine triad motif" evidence="2 3">
    <location>
        <begin position="100"/>
        <end position="104"/>
    </location>
</feature>
<dbReference type="InterPro" id="IPR036265">
    <property type="entry name" value="HIT-like_sf"/>
</dbReference>
<dbReference type="RefSeq" id="WP_011765232.1">
    <property type="nucleotide sequence ID" value="NC_008702.1"/>
</dbReference>